<protein>
    <recommendedName>
        <fullName evidence="4">Mce-associated membrane protein</fullName>
    </recommendedName>
</protein>
<organism evidence="2 3">
    <name type="scientific">Friedmanniella luteola</name>
    <dbReference type="NCBI Taxonomy" id="546871"/>
    <lineage>
        <taxon>Bacteria</taxon>
        <taxon>Bacillati</taxon>
        <taxon>Actinomycetota</taxon>
        <taxon>Actinomycetes</taxon>
        <taxon>Propionibacteriales</taxon>
        <taxon>Nocardioidaceae</taxon>
        <taxon>Friedmanniella</taxon>
    </lineage>
</organism>
<gene>
    <name evidence="2" type="ORF">SAMN04488543_2863</name>
</gene>
<feature type="compositionally biased region" description="Low complexity" evidence="1">
    <location>
        <begin position="14"/>
        <end position="28"/>
    </location>
</feature>
<dbReference type="Proteomes" id="UP000199092">
    <property type="component" value="Chromosome I"/>
</dbReference>
<dbReference type="STRING" id="546871.SAMN04488543_2863"/>
<keyword evidence="3" id="KW-1185">Reference proteome</keyword>
<sequence length="172" mass="18459">MLVLAACTGGPGETQLPPATATPSLLSPSPTPTPTSPSPADPSEAAAQAAVVRFWKVLDRLSADPKSDLTEIFTVARGEVADQYIQNITEYRADRVRQVGSVAVENLSADRLSKGSRYRVNACLDVSGANIVDEDGKSTVSDKRSPRIRYGYEVLRDSGKWYVVDEQAGKTC</sequence>
<dbReference type="AlphaFoldDB" id="A0A1H1WZG3"/>
<evidence type="ECO:0000313" key="2">
    <source>
        <dbReference type="EMBL" id="SDT02201.1"/>
    </source>
</evidence>
<feature type="region of interest" description="Disordered" evidence="1">
    <location>
        <begin position="1"/>
        <end position="45"/>
    </location>
</feature>
<evidence type="ECO:0000313" key="3">
    <source>
        <dbReference type="Proteomes" id="UP000199092"/>
    </source>
</evidence>
<name>A0A1H1WZG3_9ACTN</name>
<proteinExistence type="predicted"/>
<evidence type="ECO:0008006" key="4">
    <source>
        <dbReference type="Google" id="ProtNLM"/>
    </source>
</evidence>
<feature type="compositionally biased region" description="Pro residues" evidence="1">
    <location>
        <begin position="29"/>
        <end position="40"/>
    </location>
</feature>
<evidence type="ECO:0000256" key="1">
    <source>
        <dbReference type="SAM" id="MobiDB-lite"/>
    </source>
</evidence>
<dbReference type="EMBL" id="LT629749">
    <property type="protein sequence ID" value="SDT02201.1"/>
    <property type="molecule type" value="Genomic_DNA"/>
</dbReference>
<reference evidence="2 3" key="1">
    <citation type="submission" date="2016-10" db="EMBL/GenBank/DDBJ databases">
        <authorList>
            <person name="de Groot N.N."/>
        </authorList>
    </citation>
    <scope>NUCLEOTIDE SEQUENCE [LARGE SCALE GENOMIC DNA]</scope>
    <source>
        <strain evidence="2 3">DSM 21741</strain>
    </source>
</reference>
<accession>A0A1H1WZG3</accession>